<organism evidence="1">
    <name type="scientific">Arundo donax</name>
    <name type="common">Giant reed</name>
    <name type="synonym">Donax arundinaceus</name>
    <dbReference type="NCBI Taxonomy" id="35708"/>
    <lineage>
        <taxon>Eukaryota</taxon>
        <taxon>Viridiplantae</taxon>
        <taxon>Streptophyta</taxon>
        <taxon>Embryophyta</taxon>
        <taxon>Tracheophyta</taxon>
        <taxon>Spermatophyta</taxon>
        <taxon>Magnoliopsida</taxon>
        <taxon>Liliopsida</taxon>
        <taxon>Poales</taxon>
        <taxon>Poaceae</taxon>
        <taxon>PACMAD clade</taxon>
        <taxon>Arundinoideae</taxon>
        <taxon>Arundineae</taxon>
        <taxon>Arundo</taxon>
    </lineage>
</organism>
<sequence>MLYHRIMSSGSSIMSEVRHLPQAPACISDALIHTLQSLHIRVPSV</sequence>
<name>A0A0A8Z178_ARUDO</name>
<protein>
    <submittedName>
        <fullName evidence="1">Uncharacterized protein</fullName>
    </submittedName>
</protein>
<evidence type="ECO:0000313" key="1">
    <source>
        <dbReference type="EMBL" id="JAD33124.1"/>
    </source>
</evidence>
<reference evidence="1" key="1">
    <citation type="submission" date="2014-09" db="EMBL/GenBank/DDBJ databases">
        <authorList>
            <person name="Magalhaes I.L.F."/>
            <person name="Oliveira U."/>
            <person name="Santos F.R."/>
            <person name="Vidigal T.H.D.A."/>
            <person name="Brescovit A.D."/>
            <person name="Santos A.J."/>
        </authorList>
    </citation>
    <scope>NUCLEOTIDE SEQUENCE</scope>
    <source>
        <tissue evidence="1">Shoot tissue taken approximately 20 cm above the soil surface</tissue>
    </source>
</reference>
<proteinExistence type="predicted"/>
<accession>A0A0A8Z178</accession>
<dbReference type="AlphaFoldDB" id="A0A0A8Z178"/>
<reference evidence="1" key="2">
    <citation type="journal article" date="2015" name="Data Brief">
        <title>Shoot transcriptome of the giant reed, Arundo donax.</title>
        <authorList>
            <person name="Barrero R.A."/>
            <person name="Guerrero F.D."/>
            <person name="Moolhuijzen P."/>
            <person name="Goolsby J.A."/>
            <person name="Tidwell J."/>
            <person name="Bellgard S.E."/>
            <person name="Bellgard M.I."/>
        </authorList>
    </citation>
    <scope>NUCLEOTIDE SEQUENCE</scope>
    <source>
        <tissue evidence="1">Shoot tissue taken approximately 20 cm above the soil surface</tissue>
    </source>
</reference>
<dbReference type="EMBL" id="GBRH01264771">
    <property type="protein sequence ID" value="JAD33124.1"/>
    <property type="molecule type" value="Transcribed_RNA"/>
</dbReference>